<dbReference type="InterPro" id="IPR008397">
    <property type="entry name" value="Alginate_lyase_dom"/>
</dbReference>
<dbReference type="AlphaFoldDB" id="A0A918R6M9"/>
<name>A0A918R6M9_9FLAO</name>
<dbReference type="SUPFAM" id="SSF48230">
    <property type="entry name" value="Chondroitin AC/alginate lyase"/>
    <property type="match status" value="1"/>
</dbReference>
<dbReference type="GO" id="GO:0042597">
    <property type="term" value="C:periplasmic space"/>
    <property type="evidence" value="ECO:0007669"/>
    <property type="project" value="InterPro"/>
</dbReference>
<dbReference type="Pfam" id="PF05426">
    <property type="entry name" value="Alginate_lyase"/>
    <property type="match status" value="1"/>
</dbReference>
<protein>
    <recommendedName>
        <fullName evidence="3">Alginate lyase domain-containing protein</fullName>
    </recommendedName>
</protein>
<keyword evidence="2" id="KW-0456">Lyase</keyword>
<evidence type="ECO:0000256" key="2">
    <source>
        <dbReference type="ARBA" id="ARBA00023239"/>
    </source>
</evidence>
<reference evidence="4" key="1">
    <citation type="journal article" date="2014" name="Int. J. Syst. Evol. Microbiol.">
        <title>Complete genome sequence of Corynebacterium casei LMG S-19264T (=DSM 44701T), isolated from a smear-ripened cheese.</title>
        <authorList>
            <consortium name="US DOE Joint Genome Institute (JGI-PGF)"/>
            <person name="Walter F."/>
            <person name="Albersmeier A."/>
            <person name="Kalinowski J."/>
            <person name="Ruckert C."/>
        </authorList>
    </citation>
    <scope>NUCLEOTIDE SEQUENCE</scope>
    <source>
        <strain evidence="4">KCTC 12710</strain>
    </source>
</reference>
<accession>A0A918R6M9</accession>
<evidence type="ECO:0000313" key="5">
    <source>
        <dbReference type="Proteomes" id="UP000636004"/>
    </source>
</evidence>
<dbReference type="Gene3D" id="1.50.10.100">
    <property type="entry name" value="Chondroitin AC/alginate lyase"/>
    <property type="match status" value="1"/>
</dbReference>
<evidence type="ECO:0000259" key="3">
    <source>
        <dbReference type="Pfam" id="PF05426"/>
    </source>
</evidence>
<reference evidence="4" key="2">
    <citation type="submission" date="2020-09" db="EMBL/GenBank/DDBJ databases">
        <authorList>
            <person name="Sun Q."/>
            <person name="Kim S."/>
        </authorList>
    </citation>
    <scope>NUCLEOTIDE SEQUENCE</scope>
    <source>
        <strain evidence="4">KCTC 12710</strain>
    </source>
</reference>
<evidence type="ECO:0000256" key="1">
    <source>
        <dbReference type="ARBA" id="ARBA00022729"/>
    </source>
</evidence>
<gene>
    <name evidence="4" type="ORF">GCM10007028_27620</name>
</gene>
<dbReference type="GO" id="GO:0016829">
    <property type="term" value="F:lyase activity"/>
    <property type="evidence" value="ECO:0007669"/>
    <property type="project" value="UniProtKB-KW"/>
</dbReference>
<dbReference type="EMBL" id="BMWZ01000006">
    <property type="protein sequence ID" value="GGZ87837.1"/>
    <property type="molecule type" value="Genomic_DNA"/>
</dbReference>
<evidence type="ECO:0000313" key="4">
    <source>
        <dbReference type="EMBL" id="GGZ87837.1"/>
    </source>
</evidence>
<comment type="caution">
    <text evidence="4">The sequence shown here is derived from an EMBL/GenBank/DDBJ whole genome shotgun (WGS) entry which is preliminary data.</text>
</comment>
<organism evidence="4 5">
    <name type="scientific">Algibacter mikhailovii</name>
    <dbReference type="NCBI Taxonomy" id="425498"/>
    <lineage>
        <taxon>Bacteria</taxon>
        <taxon>Pseudomonadati</taxon>
        <taxon>Bacteroidota</taxon>
        <taxon>Flavobacteriia</taxon>
        <taxon>Flavobacteriales</taxon>
        <taxon>Flavobacteriaceae</taxon>
        <taxon>Algibacter</taxon>
    </lineage>
</organism>
<feature type="domain" description="Alginate lyase" evidence="3">
    <location>
        <begin position="38"/>
        <end position="261"/>
    </location>
</feature>
<proteinExistence type="predicted"/>
<dbReference type="InterPro" id="IPR008929">
    <property type="entry name" value="Chondroitin_lyas"/>
</dbReference>
<keyword evidence="1" id="KW-0732">Signal</keyword>
<dbReference type="Proteomes" id="UP000636004">
    <property type="component" value="Unassembled WGS sequence"/>
</dbReference>
<sequence>MLLFLSCRQTDFERLEAVVKDQVMADAAKYLDVKPVTVTASIAPRSAGTKHDFYSEGDYWWPNPKYPDSAYIRKDGLSNPDNFVAHRQAMIRLSQISGALASAYLITNDTLYLNKLMPHLRAWFVNEATKMNPHLLYAQAIKGRVTGRGIGIIDTIHLIEVALAVQVIESAKQFPQQDVKTIKSWFSSYLEWLITHEYGLKERNNGNNHSTCWAMQVAAFARLTGNKKQIEFCSAFYKKELLPNQMSADGSFPKELSRTKPA</sequence>
<keyword evidence="5" id="KW-1185">Reference proteome</keyword>